<keyword evidence="2" id="KW-1185">Reference proteome</keyword>
<evidence type="ECO:0000313" key="1">
    <source>
        <dbReference type="EMBL" id="MED6240758.1"/>
    </source>
</evidence>
<reference evidence="1 2" key="1">
    <citation type="submission" date="2021-07" db="EMBL/GenBank/DDBJ databases">
        <authorList>
            <person name="Palmer J.M."/>
        </authorList>
    </citation>
    <scope>NUCLEOTIDE SEQUENCE [LARGE SCALE GENOMIC DNA]</scope>
    <source>
        <strain evidence="1 2">AT_MEX2019</strain>
        <tissue evidence="1">Muscle</tissue>
    </source>
</reference>
<sequence length="139" mass="15967">MFAKFKKLFKIVAETKLNFKNVKLSLYLKCRSAVIHSFSHVLTVRKDIVVLPQHKTTCNHESVRCVNMISKLWCHSSMSVCASGNIYCSIEAMSHRCKLKTLQCIAQLLKIQDLLCKQPECARTCIFYLPVTFLFPLSH</sequence>
<proteinExistence type="predicted"/>
<protein>
    <submittedName>
        <fullName evidence="1">Uncharacterized protein</fullName>
    </submittedName>
</protein>
<dbReference type="EMBL" id="JAHUTI010026369">
    <property type="protein sequence ID" value="MED6240758.1"/>
    <property type="molecule type" value="Genomic_DNA"/>
</dbReference>
<gene>
    <name evidence="1" type="ORF">ATANTOWER_027444</name>
</gene>
<organism evidence="1 2">
    <name type="scientific">Ataeniobius toweri</name>
    <dbReference type="NCBI Taxonomy" id="208326"/>
    <lineage>
        <taxon>Eukaryota</taxon>
        <taxon>Metazoa</taxon>
        <taxon>Chordata</taxon>
        <taxon>Craniata</taxon>
        <taxon>Vertebrata</taxon>
        <taxon>Euteleostomi</taxon>
        <taxon>Actinopterygii</taxon>
        <taxon>Neopterygii</taxon>
        <taxon>Teleostei</taxon>
        <taxon>Neoteleostei</taxon>
        <taxon>Acanthomorphata</taxon>
        <taxon>Ovalentaria</taxon>
        <taxon>Atherinomorphae</taxon>
        <taxon>Cyprinodontiformes</taxon>
        <taxon>Goodeidae</taxon>
        <taxon>Ataeniobius</taxon>
    </lineage>
</organism>
<evidence type="ECO:0000313" key="2">
    <source>
        <dbReference type="Proteomes" id="UP001345963"/>
    </source>
</evidence>
<name>A0ABU7AS54_9TELE</name>
<comment type="caution">
    <text evidence="1">The sequence shown here is derived from an EMBL/GenBank/DDBJ whole genome shotgun (WGS) entry which is preliminary data.</text>
</comment>
<accession>A0ABU7AS54</accession>
<dbReference type="Proteomes" id="UP001345963">
    <property type="component" value="Unassembled WGS sequence"/>
</dbReference>